<evidence type="ECO:0000313" key="5">
    <source>
        <dbReference type="EMBL" id="PQH53804.1"/>
    </source>
</evidence>
<dbReference type="Proteomes" id="UP000197394">
    <property type="component" value="Unassembled WGS sequence"/>
</dbReference>
<dbReference type="RefSeq" id="WP_005135543.1">
    <property type="nucleotide sequence ID" value="NZ_AP014649.1"/>
</dbReference>
<reference evidence="1 7" key="1">
    <citation type="journal article" date="2014" name="Antimicrob. Agents Chemother.">
        <title>Triclosan can select for an AdeIJK-overexpressing mutant of Acinetobacter baumannii ATCC 17978 that displays reduced susceptibility to multiple antibiotics.</title>
        <authorList>
            <person name="Fernando D.M."/>
            <person name="Xu W."/>
            <person name="Loewen P.C."/>
            <person name="Zhanel G.G."/>
            <person name="Kumar A."/>
        </authorList>
    </citation>
    <scope>NUCLEOTIDE SEQUENCE [LARGE SCALE GENOMIC DNA]</scope>
    <source>
        <strain evidence="1 7">ATCC 17978</strain>
    </source>
</reference>
<dbReference type="PATRIC" id="fig|470.1575.peg.2615"/>
<proteinExistence type="predicted"/>
<evidence type="ECO:0000313" key="3">
    <source>
        <dbReference type="EMBL" id="OIG67547.1"/>
    </source>
</evidence>
<sequence>MLSRPKYLFHGSTSYREYLEPKQAIGDGEMDNAIGIYAVEDKRIAQLFAIEYLGLSNDARFSIKFKDDFVYVELYQCSVNWDRIGYLYTLPSENFIKIDHMQWLSSESIIPTKVEPVNPHDFKTFIQQRSK</sequence>
<evidence type="ECO:0000313" key="4">
    <source>
        <dbReference type="EMBL" id="OWK66383.1"/>
    </source>
</evidence>
<organism evidence="3 8">
    <name type="scientific">Acinetobacter baumannii</name>
    <dbReference type="NCBI Taxonomy" id="470"/>
    <lineage>
        <taxon>Bacteria</taxon>
        <taxon>Pseudomonadati</taxon>
        <taxon>Pseudomonadota</taxon>
        <taxon>Gammaproteobacteria</taxon>
        <taxon>Moraxellales</taxon>
        <taxon>Moraxellaceae</taxon>
        <taxon>Acinetobacter</taxon>
        <taxon>Acinetobacter calcoaceticus/baumannii complex</taxon>
    </lineage>
</organism>
<reference evidence="5 10" key="6">
    <citation type="journal article" date="2018" name="J. Antimicrob. Chemother.">
        <title>Phylogenomics of colistin-susceptible and resistant XDR Acinetobacter baumannii.</title>
        <authorList>
            <person name="Mustapha M."/>
            <person name="Li B."/>
            <person name="Pacey M.P."/>
            <person name="Mettus R.T."/>
            <person name="McElheny C.L."/>
            <person name="Ernst R.K."/>
            <person name="Cooper V.S."/>
            <person name="Doi Y."/>
        </authorList>
    </citation>
    <scope>NUCLEOTIDE SEQUENCE [LARGE SCALE GENOMIC DNA]</scope>
    <source>
        <strain evidence="5 10">R20</strain>
    </source>
</reference>
<dbReference type="EMBL" id="CP018664">
    <property type="protein sequence ID" value="APP31594.1"/>
    <property type="molecule type" value="Genomic_DNA"/>
</dbReference>
<evidence type="ECO:0000313" key="11">
    <source>
        <dbReference type="Proteomes" id="UP000470018"/>
    </source>
</evidence>
<reference evidence="1" key="4">
    <citation type="submission" date="2016-12" db="EMBL/GenBank/DDBJ databases">
        <authorList>
            <person name="Singh M."/>
            <person name="Fernando D."/>
            <person name="Kumar A."/>
        </authorList>
    </citation>
    <scope>NUCLEOTIDE SEQUENCE</scope>
    <source>
        <strain evidence="1">ATCC 17978</strain>
    </source>
</reference>
<evidence type="ECO:0000313" key="9">
    <source>
        <dbReference type="Proteomes" id="UP000197394"/>
    </source>
</evidence>
<dbReference type="EMBL" id="NGKM01000011">
    <property type="protein sequence ID" value="OWK66383.1"/>
    <property type="molecule type" value="Genomic_DNA"/>
</dbReference>
<reference evidence="6" key="8">
    <citation type="submission" date="2021-03" db="EMBL/GenBank/DDBJ databases">
        <title>Complete genome sequencing of Acinetobacter baumannii.</title>
        <authorList>
            <person name="Yadav B."/>
            <person name="Makwana N."/>
            <person name="Kharat A.S."/>
            <person name="Veeraraghavan B."/>
            <person name="Vijayakumar S."/>
            <person name="Priya M."/>
        </authorList>
    </citation>
    <scope>NUCLEOTIDE SEQUENCE</scope>
    <source>
        <strain evidence="6">KSK6</strain>
    </source>
</reference>
<dbReference type="AlphaFoldDB" id="A0A0J8SXE8"/>
<accession>A0A0J8SXE8</accession>
<protein>
    <submittedName>
        <fullName evidence="3">Uncharacterized protein</fullName>
    </submittedName>
</protein>
<dbReference type="EMBL" id="LYKI01000067">
    <property type="protein sequence ID" value="OIG67547.1"/>
    <property type="molecule type" value="Genomic_DNA"/>
</dbReference>
<reference evidence="4 9" key="5">
    <citation type="submission" date="2017-05" db="EMBL/GenBank/DDBJ databases">
        <title>Draft genome sequence of MDR A. baumannii AB360.</title>
        <authorList>
            <person name="Wareham D.W."/>
            <person name="Bean D.C."/>
        </authorList>
    </citation>
    <scope>NUCLEOTIDE SEQUENCE [LARGE SCALE GENOMIC DNA]</scope>
    <source>
        <strain evidence="4 9">AB360</strain>
    </source>
</reference>
<reference evidence="3 8" key="3">
    <citation type="submission" date="2016-05" db="EMBL/GenBank/DDBJ databases">
        <title>The evolution of Acinetobacter baumannii in vivo.</title>
        <authorList>
            <person name="Hua X."/>
            <person name="Yu Y."/>
        </authorList>
    </citation>
    <scope>NUCLEOTIDE SEQUENCE [LARGE SCALE GENOMIC DNA]</scope>
    <source>
        <strain evidence="3 8">XH647</strain>
    </source>
</reference>
<evidence type="ECO:0000313" key="8">
    <source>
        <dbReference type="Proteomes" id="UP000179937"/>
    </source>
</evidence>
<dbReference type="EMBL" id="PUDN01000020">
    <property type="protein sequence ID" value="PQH53804.1"/>
    <property type="molecule type" value="Genomic_DNA"/>
</dbReference>
<dbReference type="Proteomes" id="UP000179937">
    <property type="component" value="Unassembled WGS sequence"/>
</dbReference>
<name>A0A0J8SXE8_ACIBA</name>
<dbReference type="Proteomes" id="UP000664966">
    <property type="component" value="Chromosome"/>
</dbReference>
<dbReference type="Proteomes" id="UP000072389">
    <property type="component" value="Chromosome"/>
</dbReference>
<evidence type="ECO:0000313" key="1">
    <source>
        <dbReference type="EMBL" id="APP31594.1"/>
    </source>
</evidence>
<reference evidence="1" key="2">
    <citation type="submission" date="2015-12" db="EMBL/GenBank/DDBJ databases">
        <authorList>
            <person name="Singh M.K."/>
            <person name="Fernando D.M."/>
            <person name="Kumar A."/>
        </authorList>
    </citation>
    <scope>NUCLEOTIDE SEQUENCE</scope>
    <source>
        <strain evidence="1">ATCC 17978</strain>
    </source>
</reference>
<reference evidence="2 11" key="7">
    <citation type="submission" date="2020-02" db="EMBL/GenBank/DDBJ databases">
        <title>Whole genome shot-gun sequencing of clinical Carbapenem resistant A. baumannii.</title>
        <authorList>
            <person name="Veeraraghavan B."/>
            <person name="Mathur P."/>
            <person name="Vijayakumar S."/>
            <person name="Vasudevan K."/>
            <person name="Lincy M."/>
            <person name="Kirubananthan A."/>
        </authorList>
    </citation>
    <scope>NUCLEOTIDE SEQUENCE [LARGE SCALE GENOMIC DNA]</scope>
    <source>
        <strain evidence="2 11">SP816</strain>
    </source>
</reference>
<evidence type="ECO:0000313" key="7">
    <source>
        <dbReference type="Proteomes" id="UP000072389"/>
    </source>
</evidence>
<dbReference type="EMBL" id="JAAGTY010000046">
    <property type="protein sequence ID" value="NDW43243.1"/>
    <property type="molecule type" value="Genomic_DNA"/>
</dbReference>
<dbReference type="EMBL" id="CP072270">
    <property type="protein sequence ID" value="QTK42489.1"/>
    <property type="molecule type" value="Genomic_DNA"/>
</dbReference>
<evidence type="ECO:0000313" key="2">
    <source>
        <dbReference type="EMBL" id="NDW43243.1"/>
    </source>
</evidence>
<evidence type="ECO:0000313" key="6">
    <source>
        <dbReference type="EMBL" id="QTK42489.1"/>
    </source>
</evidence>
<evidence type="ECO:0000313" key="10">
    <source>
        <dbReference type="Proteomes" id="UP000239276"/>
    </source>
</evidence>
<dbReference type="Proteomes" id="UP000239276">
    <property type="component" value="Unassembled WGS sequence"/>
</dbReference>
<dbReference type="Proteomes" id="UP000470018">
    <property type="component" value="Unassembled WGS sequence"/>
</dbReference>
<gene>
    <name evidence="3" type="ORF">A7M90_09150</name>
    <name evidence="1" type="ORF">AUO97_12560</name>
    <name evidence="5" type="ORF">C5U34_07295</name>
    <name evidence="4" type="ORF">CBE85_11940</name>
    <name evidence="2" type="ORF">G3N53_19430</name>
    <name evidence="6" type="ORF">J6E47_13835</name>
</gene>